<feature type="region of interest" description="Disordered" evidence="1">
    <location>
        <begin position="1"/>
        <end position="22"/>
    </location>
</feature>
<dbReference type="PANTHER" id="PTHR31286">
    <property type="entry name" value="GLYCINE-RICH CELL WALL STRUCTURAL PROTEIN 1.8-LIKE"/>
    <property type="match status" value="1"/>
</dbReference>
<reference evidence="2" key="2">
    <citation type="submission" date="2022-01" db="EMBL/GenBank/DDBJ databases">
        <authorList>
            <person name="Yamashiro T."/>
            <person name="Shiraishi A."/>
            <person name="Satake H."/>
            <person name="Nakayama K."/>
        </authorList>
    </citation>
    <scope>NUCLEOTIDE SEQUENCE</scope>
</reference>
<evidence type="ECO:0000313" key="2">
    <source>
        <dbReference type="EMBL" id="GJU08952.1"/>
    </source>
</evidence>
<evidence type="ECO:0008006" key="4">
    <source>
        <dbReference type="Google" id="ProtNLM"/>
    </source>
</evidence>
<name>A0ABQ5J8V0_9ASTR</name>
<dbReference type="InterPro" id="IPR040256">
    <property type="entry name" value="At4g02000-like"/>
</dbReference>
<sequence length="245" mass="26880">MKRGFLSQKGSRVGRGVKEKQVSMANKSVEVDEHGNVALGSNSTTQTIDMNVGLDFSTVFEGHGIHSPASANEENINNVGTMVQPTLVGITFGISSCANVIGKPSRKVLKFCTLFTSGKTGSSYARAMIKLWADVELKDTIVVAMPKLTEEGFYTCIVRVEYEWKPPRCACCKVFGHIQEECPKNPGLRVEKNLKKPSQASKGVSVGLKVGFKPAKEYRPVLKKPTANTSGIKKKWVEPTKEFYF</sequence>
<keyword evidence="3" id="KW-1185">Reference proteome</keyword>
<dbReference type="Proteomes" id="UP001151760">
    <property type="component" value="Unassembled WGS sequence"/>
</dbReference>
<organism evidence="2 3">
    <name type="scientific">Tanacetum coccineum</name>
    <dbReference type="NCBI Taxonomy" id="301880"/>
    <lineage>
        <taxon>Eukaryota</taxon>
        <taxon>Viridiplantae</taxon>
        <taxon>Streptophyta</taxon>
        <taxon>Embryophyta</taxon>
        <taxon>Tracheophyta</taxon>
        <taxon>Spermatophyta</taxon>
        <taxon>Magnoliopsida</taxon>
        <taxon>eudicotyledons</taxon>
        <taxon>Gunneridae</taxon>
        <taxon>Pentapetalae</taxon>
        <taxon>asterids</taxon>
        <taxon>campanulids</taxon>
        <taxon>Asterales</taxon>
        <taxon>Asteraceae</taxon>
        <taxon>Asteroideae</taxon>
        <taxon>Anthemideae</taxon>
        <taxon>Anthemidinae</taxon>
        <taxon>Tanacetum</taxon>
    </lineage>
</organism>
<dbReference type="PANTHER" id="PTHR31286:SF99">
    <property type="entry name" value="DUF4283 DOMAIN-CONTAINING PROTEIN"/>
    <property type="match status" value="1"/>
</dbReference>
<evidence type="ECO:0000313" key="3">
    <source>
        <dbReference type="Proteomes" id="UP001151760"/>
    </source>
</evidence>
<proteinExistence type="predicted"/>
<dbReference type="EMBL" id="BQNB010021683">
    <property type="protein sequence ID" value="GJU08952.1"/>
    <property type="molecule type" value="Genomic_DNA"/>
</dbReference>
<comment type="caution">
    <text evidence="2">The sequence shown here is derived from an EMBL/GenBank/DDBJ whole genome shotgun (WGS) entry which is preliminary data.</text>
</comment>
<reference evidence="2" key="1">
    <citation type="journal article" date="2022" name="Int. J. Mol. Sci.">
        <title>Draft Genome of Tanacetum Coccineum: Genomic Comparison of Closely Related Tanacetum-Family Plants.</title>
        <authorList>
            <person name="Yamashiro T."/>
            <person name="Shiraishi A."/>
            <person name="Nakayama K."/>
            <person name="Satake H."/>
        </authorList>
    </citation>
    <scope>NUCLEOTIDE SEQUENCE</scope>
</reference>
<gene>
    <name evidence="2" type="ORF">Tco_1125382</name>
</gene>
<evidence type="ECO:0000256" key="1">
    <source>
        <dbReference type="SAM" id="MobiDB-lite"/>
    </source>
</evidence>
<protein>
    <recommendedName>
        <fullName evidence="4">Zinc knuckle CX2CX4HX4C</fullName>
    </recommendedName>
</protein>
<accession>A0ABQ5J8V0</accession>